<dbReference type="Proteomes" id="UP001321473">
    <property type="component" value="Unassembled WGS sequence"/>
</dbReference>
<reference evidence="1 2" key="1">
    <citation type="journal article" date="2023" name="Arcadia Sci">
        <title>De novo assembly of a long-read Amblyomma americanum tick genome.</title>
        <authorList>
            <person name="Chou S."/>
            <person name="Poskanzer K.E."/>
            <person name="Rollins M."/>
            <person name="Thuy-Boun P.S."/>
        </authorList>
    </citation>
    <scope>NUCLEOTIDE SEQUENCE [LARGE SCALE GENOMIC DNA]</scope>
    <source>
        <strain evidence="1">F_SG_1</strain>
        <tissue evidence="1">Salivary glands</tissue>
    </source>
</reference>
<comment type="caution">
    <text evidence="1">The sequence shown here is derived from an EMBL/GenBank/DDBJ whole genome shotgun (WGS) entry which is preliminary data.</text>
</comment>
<accession>A0AAQ4E6Z0</accession>
<proteinExistence type="predicted"/>
<dbReference type="AlphaFoldDB" id="A0AAQ4E6Z0"/>
<keyword evidence="2" id="KW-1185">Reference proteome</keyword>
<organism evidence="1 2">
    <name type="scientific">Amblyomma americanum</name>
    <name type="common">Lone star tick</name>
    <dbReference type="NCBI Taxonomy" id="6943"/>
    <lineage>
        <taxon>Eukaryota</taxon>
        <taxon>Metazoa</taxon>
        <taxon>Ecdysozoa</taxon>
        <taxon>Arthropoda</taxon>
        <taxon>Chelicerata</taxon>
        <taxon>Arachnida</taxon>
        <taxon>Acari</taxon>
        <taxon>Parasitiformes</taxon>
        <taxon>Ixodida</taxon>
        <taxon>Ixodoidea</taxon>
        <taxon>Ixodidae</taxon>
        <taxon>Amblyomminae</taxon>
        <taxon>Amblyomma</taxon>
    </lineage>
</organism>
<evidence type="ECO:0000313" key="2">
    <source>
        <dbReference type="Proteomes" id="UP001321473"/>
    </source>
</evidence>
<name>A0AAQ4E6Z0_AMBAM</name>
<protein>
    <submittedName>
        <fullName evidence="1">Uncharacterized protein</fullName>
    </submittedName>
</protein>
<evidence type="ECO:0000313" key="1">
    <source>
        <dbReference type="EMBL" id="KAK8770479.1"/>
    </source>
</evidence>
<sequence>MTPPSEKPPRTVQAGVTCLVRGPSGVASSRSPSSISAAVSSPRVTFLRSQRAPRWTLLAPGAFGPSPHGAQWTNRAHWRATWAPSPIPW</sequence>
<dbReference type="EMBL" id="JARKHS020021088">
    <property type="protein sequence ID" value="KAK8770479.1"/>
    <property type="molecule type" value="Genomic_DNA"/>
</dbReference>
<gene>
    <name evidence="1" type="ORF">V5799_013056</name>
</gene>